<name>A0A1F5KC74_9BACT</name>
<organism evidence="2 3">
    <name type="scientific">Candidatus Daviesbacteria bacterium RIFCSPHIGHO2_12_FULL_37_11</name>
    <dbReference type="NCBI Taxonomy" id="1797777"/>
    <lineage>
        <taxon>Bacteria</taxon>
        <taxon>Candidatus Daviesiibacteriota</taxon>
    </lineage>
</organism>
<evidence type="ECO:0008006" key="4">
    <source>
        <dbReference type="Google" id="ProtNLM"/>
    </source>
</evidence>
<proteinExistence type="predicted"/>
<dbReference type="Proteomes" id="UP000176527">
    <property type="component" value="Unassembled WGS sequence"/>
</dbReference>
<feature type="transmembrane region" description="Helical" evidence="1">
    <location>
        <begin position="129"/>
        <end position="150"/>
    </location>
</feature>
<protein>
    <recommendedName>
        <fullName evidence="4">Ferric oxidoreductase domain-containing protein</fullName>
    </recommendedName>
</protein>
<sequence length="171" mass="20020">MSIWGKFWDWYNKHLLLNTSIAAGLFSLQLVHLYWLTTHVVFLKAFGQSFFNPNDLIQTIIILVDYTEIPALITTSLVYINAHRKKKSIKNLLYLFFLNIQFVHIFWITDEFVLEKLAGHPGGGTILPAWLAWIAIMIDYLELPVIFETFQKLIESMKKRDPKKLSEAFKE</sequence>
<feature type="transmembrane region" description="Helical" evidence="1">
    <location>
        <begin position="92"/>
        <end position="109"/>
    </location>
</feature>
<evidence type="ECO:0000313" key="3">
    <source>
        <dbReference type="Proteomes" id="UP000176527"/>
    </source>
</evidence>
<evidence type="ECO:0000256" key="1">
    <source>
        <dbReference type="SAM" id="Phobius"/>
    </source>
</evidence>
<comment type="caution">
    <text evidence="2">The sequence shown here is derived from an EMBL/GenBank/DDBJ whole genome shotgun (WGS) entry which is preliminary data.</text>
</comment>
<feature type="transmembrane region" description="Helical" evidence="1">
    <location>
        <begin position="15"/>
        <end position="36"/>
    </location>
</feature>
<keyword evidence="1" id="KW-1133">Transmembrane helix</keyword>
<keyword evidence="1" id="KW-0812">Transmembrane</keyword>
<dbReference type="AlphaFoldDB" id="A0A1F5KC74"/>
<gene>
    <name evidence="2" type="ORF">A3F00_01425</name>
</gene>
<accession>A0A1F5KC74</accession>
<feature type="transmembrane region" description="Helical" evidence="1">
    <location>
        <begin position="56"/>
        <end position="80"/>
    </location>
</feature>
<evidence type="ECO:0000313" key="2">
    <source>
        <dbReference type="EMBL" id="OGE38537.1"/>
    </source>
</evidence>
<dbReference type="EMBL" id="MFDE01000018">
    <property type="protein sequence ID" value="OGE38537.1"/>
    <property type="molecule type" value="Genomic_DNA"/>
</dbReference>
<keyword evidence="1" id="KW-0472">Membrane</keyword>
<reference evidence="2 3" key="1">
    <citation type="journal article" date="2016" name="Nat. Commun.">
        <title>Thousands of microbial genomes shed light on interconnected biogeochemical processes in an aquifer system.</title>
        <authorList>
            <person name="Anantharaman K."/>
            <person name="Brown C.T."/>
            <person name="Hug L.A."/>
            <person name="Sharon I."/>
            <person name="Castelle C.J."/>
            <person name="Probst A.J."/>
            <person name="Thomas B.C."/>
            <person name="Singh A."/>
            <person name="Wilkins M.J."/>
            <person name="Karaoz U."/>
            <person name="Brodie E.L."/>
            <person name="Williams K.H."/>
            <person name="Hubbard S.S."/>
            <person name="Banfield J.F."/>
        </authorList>
    </citation>
    <scope>NUCLEOTIDE SEQUENCE [LARGE SCALE GENOMIC DNA]</scope>
</reference>